<dbReference type="PANTHER" id="PTHR31885:SF6">
    <property type="entry name" value="GH04784P"/>
    <property type="match status" value="1"/>
</dbReference>
<dbReference type="RefSeq" id="WP_323450662.1">
    <property type="nucleotide sequence ID" value="NZ_BSBI01000015.1"/>
</dbReference>
<protein>
    <submittedName>
        <fullName evidence="8">Lysoplasmalogenase</fullName>
    </submittedName>
</protein>
<evidence type="ECO:0000256" key="4">
    <source>
        <dbReference type="ARBA" id="ARBA00022989"/>
    </source>
</evidence>
<keyword evidence="9" id="KW-1185">Reference proteome</keyword>
<feature type="transmembrane region" description="Helical" evidence="7">
    <location>
        <begin position="89"/>
        <end position="110"/>
    </location>
</feature>
<evidence type="ECO:0000256" key="5">
    <source>
        <dbReference type="ARBA" id="ARBA00023136"/>
    </source>
</evidence>
<evidence type="ECO:0000256" key="2">
    <source>
        <dbReference type="ARBA" id="ARBA00007375"/>
    </source>
</evidence>
<accession>A0ABQ5P7X9</accession>
<comment type="caution">
    <text evidence="8">The sequence shown here is derived from an EMBL/GenBank/DDBJ whole genome shotgun (WGS) entry which is preliminary data.</text>
</comment>
<evidence type="ECO:0000256" key="1">
    <source>
        <dbReference type="ARBA" id="ARBA00004141"/>
    </source>
</evidence>
<evidence type="ECO:0000256" key="6">
    <source>
        <dbReference type="SAM" id="MobiDB-lite"/>
    </source>
</evidence>
<organism evidence="8 9">
    <name type="scientific">Streptomyces yaizuensis</name>
    <dbReference type="NCBI Taxonomy" id="2989713"/>
    <lineage>
        <taxon>Bacteria</taxon>
        <taxon>Bacillati</taxon>
        <taxon>Actinomycetota</taxon>
        <taxon>Actinomycetes</taxon>
        <taxon>Kitasatosporales</taxon>
        <taxon>Streptomycetaceae</taxon>
        <taxon>Streptomyces</taxon>
    </lineage>
</organism>
<keyword evidence="4 7" id="KW-1133">Transmembrane helix</keyword>
<gene>
    <name evidence="8" type="ORF">SYYSPA8_30400</name>
</gene>
<feature type="transmembrane region" description="Helical" evidence="7">
    <location>
        <begin position="193"/>
        <end position="213"/>
    </location>
</feature>
<keyword evidence="3 7" id="KW-0812">Transmembrane</keyword>
<comment type="similarity">
    <text evidence="2">Belongs to the TMEM86 family.</text>
</comment>
<comment type="subcellular location">
    <subcellularLocation>
        <location evidence="1">Membrane</location>
        <topology evidence="1">Multi-pass membrane protein</topology>
    </subcellularLocation>
</comment>
<dbReference type="PANTHER" id="PTHR31885">
    <property type="entry name" value="GH04784P"/>
    <property type="match status" value="1"/>
</dbReference>
<evidence type="ECO:0000256" key="7">
    <source>
        <dbReference type="SAM" id="Phobius"/>
    </source>
</evidence>
<dbReference type="Pfam" id="PF07947">
    <property type="entry name" value="YhhN"/>
    <property type="match status" value="1"/>
</dbReference>
<feature type="region of interest" description="Disordered" evidence="6">
    <location>
        <begin position="227"/>
        <end position="263"/>
    </location>
</feature>
<evidence type="ECO:0000313" key="9">
    <source>
        <dbReference type="Proteomes" id="UP001291653"/>
    </source>
</evidence>
<reference evidence="8 9" key="1">
    <citation type="submission" date="2022-10" db="EMBL/GenBank/DDBJ databases">
        <title>Draft genome sequence of Streptomyces sp. YSPA8.</title>
        <authorList>
            <person name="Moriuchi R."/>
            <person name="Dohra H."/>
            <person name="Yamamura H."/>
            <person name="Kodani S."/>
        </authorList>
    </citation>
    <scope>NUCLEOTIDE SEQUENCE [LARGE SCALE GENOMIC DNA]</scope>
    <source>
        <strain evidence="8 9">YSPA8</strain>
    </source>
</reference>
<keyword evidence="5 7" id="KW-0472">Membrane</keyword>
<dbReference type="InterPro" id="IPR012506">
    <property type="entry name" value="TMEM86B-like"/>
</dbReference>
<feature type="transmembrane region" description="Helical" evidence="7">
    <location>
        <begin position="141"/>
        <end position="158"/>
    </location>
</feature>
<feature type="transmembrane region" description="Helical" evidence="7">
    <location>
        <begin position="165"/>
        <end position="187"/>
    </location>
</feature>
<evidence type="ECO:0000256" key="3">
    <source>
        <dbReference type="ARBA" id="ARBA00022692"/>
    </source>
</evidence>
<proteinExistence type="inferred from homology"/>
<feature type="transmembrane region" description="Helical" evidence="7">
    <location>
        <begin position="51"/>
        <end position="77"/>
    </location>
</feature>
<sequence length="263" mass="26543">MTSAPHTPGRTLVPRDTLGLALLAAFGLALLADLGSLAVDAETGHRVAKPLLMPLLAAYTLIRGGPRLLAVALLLGWGGDVLLLLDAEWAFLASMGSFALGHVCYLTLFGRCRTPKPLPPVYGTALALAVVLLWADLPADLRIPVAGYALLLTAMAWRSSGVGRVAGVGGALFLASDLIIATEVAAWPQPPVADLWIMLLYGVGQLLLTLGLLNRADAARTAGTGAGLPAGPAAPVSGTPVSGTPVSGTPVSGAAGPGSTGPE</sequence>
<feature type="transmembrane region" description="Helical" evidence="7">
    <location>
        <begin position="20"/>
        <end position="39"/>
    </location>
</feature>
<feature type="compositionally biased region" description="Polar residues" evidence="6">
    <location>
        <begin position="239"/>
        <end position="250"/>
    </location>
</feature>
<name>A0ABQ5P7X9_9ACTN</name>
<feature type="transmembrane region" description="Helical" evidence="7">
    <location>
        <begin position="117"/>
        <end position="135"/>
    </location>
</feature>
<dbReference type="EMBL" id="BSBI01000015">
    <property type="protein sequence ID" value="GLF98699.1"/>
    <property type="molecule type" value="Genomic_DNA"/>
</dbReference>
<dbReference type="Proteomes" id="UP001291653">
    <property type="component" value="Unassembled WGS sequence"/>
</dbReference>
<evidence type="ECO:0000313" key="8">
    <source>
        <dbReference type="EMBL" id="GLF98699.1"/>
    </source>
</evidence>